<dbReference type="WBParaSite" id="NBR_0000711401-mRNA-1">
    <property type="protein sequence ID" value="NBR_0000711401-mRNA-1"/>
    <property type="gene ID" value="NBR_0000711401"/>
</dbReference>
<gene>
    <name evidence="2" type="ORF">NBR_LOCUS7115</name>
</gene>
<proteinExistence type="predicted"/>
<feature type="region of interest" description="Disordered" evidence="1">
    <location>
        <begin position="123"/>
        <end position="143"/>
    </location>
</feature>
<keyword evidence="3" id="KW-1185">Reference proteome</keyword>
<dbReference type="AlphaFoldDB" id="A0A0N4XW68"/>
<reference evidence="2 3" key="2">
    <citation type="submission" date="2018-11" db="EMBL/GenBank/DDBJ databases">
        <authorList>
            <consortium name="Pathogen Informatics"/>
        </authorList>
    </citation>
    <scope>NUCLEOTIDE SEQUENCE [LARGE SCALE GENOMIC DNA]</scope>
</reference>
<evidence type="ECO:0000256" key="1">
    <source>
        <dbReference type="SAM" id="MobiDB-lite"/>
    </source>
</evidence>
<evidence type="ECO:0000313" key="2">
    <source>
        <dbReference type="EMBL" id="VDL70704.1"/>
    </source>
</evidence>
<dbReference type="EMBL" id="UYSL01019860">
    <property type="protein sequence ID" value="VDL70704.1"/>
    <property type="molecule type" value="Genomic_DNA"/>
</dbReference>
<evidence type="ECO:0000313" key="3">
    <source>
        <dbReference type="Proteomes" id="UP000271162"/>
    </source>
</evidence>
<evidence type="ECO:0000313" key="4">
    <source>
        <dbReference type="WBParaSite" id="NBR_0000711401-mRNA-1"/>
    </source>
</evidence>
<protein>
    <submittedName>
        <fullName evidence="2 4">Uncharacterized protein</fullName>
    </submittedName>
</protein>
<dbReference type="Proteomes" id="UP000271162">
    <property type="component" value="Unassembled WGS sequence"/>
</dbReference>
<organism evidence="4">
    <name type="scientific">Nippostrongylus brasiliensis</name>
    <name type="common">Rat hookworm</name>
    <dbReference type="NCBI Taxonomy" id="27835"/>
    <lineage>
        <taxon>Eukaryota</taxon>
        <taxon>Metazoa</taxon>
        <taxon>Ecdysozoa</taxon>
        <taxon>Nematoda</taxon>
        <taxon>Chromadorea</taxon>
        <taxon>Rhabditida</taxon>
        <taxon>Rhabditina</taxon>
        <taxon>Rhabditomorpha</taxon>
        <taxon>Strongyloidea</taxon>
        <taxon>Heligmosomidae</taxon>
        <taxon>Nippostrongylus</taxon>
    </lineage>
</organism>
<reference evidence="4" key="1">
    <citation type="submission" date="2017-02" db="UniProtKB">
        <authorList>
            <consortium name="WormBaseParasite"/>
        </authorList>
    </citation>
    <scope>IDENTIFICATION</scope>
</reference>
<accession>A0A0N4XW68</accession>
<sequence>MQAEHRQTRTAQARYVPERAGLASEMRREGCCHGQTQSMYRWVGDERGELVLELELEQVALGAMAQLQSLRLAFFSAPAASSGALKMAEGKHCDDKAPRTQIENALKPATALPTQRIQRTKIPPQSRRTEMVGTVQAQLSSHR</sequence>
<name>A0A0N4XW68_NIPBR</name>